<dbReference type="AlphaFoldDB" id="A0AAW0IAB4"/>
<evidence type="ECO:0000313" key="1">
    <source>
        <dbReference type="EMBL" id="KAK7811414.1"/>
    </source>
</evidence>
<proteinExistence type="predicted"/>
<evidence type="ECO:0000313" key="2">
    <source>
        <dbReference type="Proteomes" id="UP001488838"/>
    </source>
</evidence>
<keyword evidence="2" id="KW-1185">Reference proteome</keyword>
<dbReference type="Proteomes" id="UP001488838">
    <property type="component" value="Unassembled WGS sequence"/>
</dbReference>
<accession>A0AAW0IAB4</accession>
<name>A0AAW0IAB4_MYOGA</name>
<protein>
    <submittedName>
        <fullName evidence="1">Uncharacterized protein</fullName>
    </submittedName>
</protein>
<reference evidence="1 2" key="1">
    <citation type="journal article" date="2023" name="bioRxiv">
        <title>Conserved and derived expression patterns and positive selection on dental genes reveal complex evolutionary context of ever-growing rodent molars.</title>
        <authorList>
            <person name="Calamari Z.T."/>
            <person name="Song A."/>
            <person name="Cohen E."/>
            <person name="Akter M."/>
            <person name="Roy R.D."/>
            <person name="Hallikas O."/>
            <person name="Christensen M.M."/>
            <person name="Li P."/>
            <person name="Marangoni P."/>
            <person name="Jernvall J."/>
            <person name="Klein O.D."/>
        </authorList>
    </citation>
    <scope>NUCLEOTIDE SEQUENCE [LARGE SCALE GENOMIC DNA]</scope>
    <source>
        <strain evidence="1">V071</strain>
    </source>
</reference>
<comment type="caution">
    <text evidence="1">The sequence shown here is derived from an EMBL/GenBank/DDBJ whole genome shotgun (WGS) entry which is preliminary data.</text>
</comment>
<organism evidence="1 2">
    <name type="scientific">Myodes glareolus</name>
    <name type="common">Bank vole</name>
    <name type="synonym">Clethrionomys glareolus</name>
    <dbReference type="NCBI Taxonomy" id="447135"/>
    <lineage>
        <taxon>Eukaryota</taxon>
        <taxon>Metazoa</taxon>
        <taxon>Chordata</taxon>
        <taxon>Craniata</taxon>
        <taxon>Vertebrata</taxon>
        <taxon>Euteleostomi</taxon>
        <taxon>Mammalia</taxon>
        <taxon>Eutheria</taxon>
        <taxon>Euarchontoglires</taxon>
        <taxon>Glires</taxon>
        <taxon>Rodentia</taxon>
        <taxon>Myomorpha</taxon>
        <taxon>Muroidea</taxon>
        <taxon>Cricetidae</taxon>
        <taxon>Arvicolinae</taxon>
        <taxon>Myodes</taxon>
    </lineage>
</organism>
<dbReference type="EMBL" id="JBBHLL010000174">
    <property type="protein sequence ID" value="KAK7811414.1"/>
    <property type="molecule type" value="Genomic_DNA"/>
</dbReference>
<gene>
    <name evidence="1" type="ORF">U0070_000395</name>
</gene>
<sequence length="88" mass="9253">MEGQVSQNPGSVGCCLVMAKKEDKRGGGEWQEGAGQRMPSPSSCLMASFAGPHLTGSFVGRPQALGPVNSDSSYELFSLAVLLAFCWD</sequence>